<keyword evidence="3 4" id="KW-0326">Glycosidase</keyword>
<accession>A0ABU3RTH9</accession>
<name>A0ABU3RTH9_9MICO</name>
<evidence type="ECO:0000313" key="7">
    <source>
        <dbReference type="Proteomes" id="UP001256673"/>
    </source>
</evidence>
<protein>
    <submittedName>
        <fullName evidence="6">Family 43 glycosylhydrolase</fullName>
    </submittedName>
</protein>
<dbReference type="InterPro" id="IPR041542">
    <property type="entry name" value="GH43_C2"/>
</dbReference>
<feature type="domain" description="Beta-xylosidase C-terminal Concanavalin A-like" evidence="5">
    <location>
        <begin position="292"/>
        <end position="460"/>
    </location>
</feature>
<dbReference type="Proteomes" id="UP001256673">
    <property type="component" value="Unassembled WGS sequence"/>
</dbReference>
<evidence type="ECO:0000259" key="5">
    <source>
        <dbReference type="Pfam" id="PF17851"/>
    </source>
</evidence>
<proteinExistence type="inferred from homology"/>
<dbReference type="PANTHER" id="PTHR42812">
    <property type="entry name" value="BETA-XYLOSIDASE"/>
    <property type="match status" value="1"/>
</dbReference>
<comment type="similarity">
    <text evidence="1 4">Belongs to the glycosyl hydrolase 43 family.</text>
</comment>
<dbReference type="Pfam" id="PF04616">
    <property type="entry name" value="Glyco_hydro_43"/>
    <property type="match status" value="1"/>
</dbReference>
<dbReference type="InterPro" id="IPR006710">
    <property type="entry name" value="Glyco_hydro_43"/>
</dbReference>
<dbReference type="SUPFAM" id="SSF49899">
    <property type="entry name" value="Concanavalin A-like lectins/glucanases"/>
    <property type="match status" value="1"/>
</dbReference>
<comment type="caution">
    <text evidence="6">The sequence shown here is derived from an EMBL/GenBank/DDBJ whole genome shotgun (WGS) entry which is preliminary data.</text>
</comment>
<gene>
    <name evidence="6" type="ORF">RWH43_05540</name>
</gene>
<dbReference type="CDD" id="cd18617">
    <property type="entry name" value="GH43_XynB-like"/>
    <property type="match status" value="1"/>
</dbReference>
<dbReference type="InterPro" id="IPR051795">
    <property type="entry name" value="Glycosyl_Hydrlase_43"/>
</dbReference>
<dbReference type="SUPFAM" id="SSF75005">
    <property type="entry name" value="Arabinanase/levansucrase/invertase"/>
    <property type="match status" value="1"/>
</dbReference>
<dbReference type="RefSeq" id="WP_316001111.1">
    <property type="nucleotide sequence ID" value="NZ_JAWDIU010000001.1"/>
</dbReference>
<dbReference type="Pfam" id="PF17851">
    <property type="entry name" value="GH43_C2"/>
    <property type="match status" value="1"/>
</dbReference>
<keyword evidence="7" id="KW-1185">Reference proteome</keyword>
<evidence type="ECO:0000256" key="3">
    <source>
        <dbReference type="ARBA" id="ARBA00023295"/>
    </source>
</evidence>
<dbReference type="Gene3D" id="2.115.10.20">
    <property type="entry name" value="Glycosyl hydrolase domain, family 43"/>
    <property type="match status" value="1"/>
</dbReference>
<evidence type="ECO:0000256" key="4">
    <source>
        <dbReference type="RuleBase" id="RU361187"/>
    </source>
</evidence>
<dbReference type="InterPro" id="IPR013320">
    <property type="entry name" value="ConA-like_dom_sf"/>
</dbReference>
<organism evidence="6 7">
    <name type="scientific">Microbacterium algihabitans</name>
    <dbReference type="NCBI Taxonomy" id="3075992"/>
    <lineage>
        <taxon>Bacteria</taxon>
        <taxon>Bacillati</taxon>
        <taxon>Actinomycetota</taxon>
        <taxon>Actinomycetes</taxon>
        <taxon>Micrococcales</taxon>
        <taxon>Microbacteriaceae</taxon>
        <taxon>Microbacterium</taxon>
    </lineage>
</organism>
<sequence>MLPGFHPDPSICRVGDDFYLITSTFEYLPGVPVHHSRDLASWSVIGHVFADRDHLSFPSSAGSAGIFAPTIRHHDGRFWVITTDINTVGDGQLLTSAASPEGPWGPPLRVPGAIGIDPDLFWDADGTCYVTWATGRADAPIMQASVDLETGDLLSEPALLSTGSGLAHPEGPHLLRRGDWYYLLLAEGGTERGHAVTVARSLAATGPFVFHPGDPILSHRSSTDPVQNTGHADLVETADGWNIVYLGVRPVGPGPGFHLNGRETFLAKVSWEDDWPVVDENLDIAPVSTSFTDDFSADRLDLRWIAPGRHPGDFTSASPRGVVIDQPSDDRYRSLLATRVRDQQWEARADVEPGDARLVLRMDEDHWVAVECRDGHAVAHATVGPFTQDLGAIPLPATRPATLALRSTLPTPGPHGGTPVADDLQFGIVTDDGFVEIARMDGRYVSTEVAGGFTGRVVGVEPTPGTGRPAVLRSFSYAGIAG</sequence>
<keyword evidence="2 4" id="KW-0378">Hydrolase</keyword>
<dbReference type="PANTHER" id="PTHR42812:SF12">
    <property type="entry name" value="BETA-XYLOSIDASE-RELATED"/>
    <property type="match status" value="1"/>
</dbReference>
<dbReference type="EMBL" id="JAWDIU010000001">
    <property type="protein sequence ID" value="MDU0326220.1"/>
    <property type="molecule type" value="Genomic_DNA"/>
</dbReference>
<evidence type="ECO:0000313" key="6">
    <source>
        <dbReference type="EMBL" id="MDU0326220.1"/>
    </source>
</evidence>
<reference evidence="6 7" key="1">
    <citation type="submission" date="2023-09" db="EMBL/GenBank/DDBJ databases">
        <title>Microbacterium fusihabitans sp. nov., Microbacterium phycihabitans sp. nov., and Microbacterium cervinum sp. nov., isolated from dried seaweeds of beach.</title>
        <authorList>
            <person name="Lee S.D."/>
        </authorList>
    </citation>
    <scope>NUCLEOTIDE SEQUENCE [LARGE SCALE GENOMIC DNA]</scope>
    <source>
        <strain evidence="6 7">KSW2-21</strain>
    </source>
</reference>
<dbReference type="Gene3D" id="2.60.120.200">
    <property type="match status" value="1"/>
</dbReference>
<evidence type="ECO:0000256" key="1">
    <source>
        <dbReference type="ARBA" id="ARBA00009865"/>
    </source>
</evidence>
<dbReference type="InterPro" id="IPR023296">
    <property type="entry name" value="Glyco_hydro_beta-prop_sf"/>
</dbReference>
<evidence type="ECO:0000256" key="2">
    <source>
        <dbReference type="ARBA" id="ARBA00022801"/>
    </source>
</evidence>